<keyword evidence="5" id="KW-1185">Reference proteome</keyword>
<dbReference type="PANTHER" id="PTHR30438:SF2">
    <property type="entry name" value="MEMBRANE PROTEIN"/>
    <property type="match status" value="1"/>
</dbReference>
<dbReference type="Proteomes" id="UP000053718">
    <property type="component" value="Unassembled WGS sequence"/>
</dbReference>
<dbReference type="PRINTS" id="PR01490">
    <property type="entry name" value="RTXTOXIND"/>
</dbReference>
<feature type="transmembrane region" description="Helical" evidence="2">
    <location>
        <begin position="7"/>
        <end position="25"/>
    </location>
</feature>
<dbReference type="Gene3D" id="1.10.287.470">
    <property type="entry name" value="Helix hairpin bin"/>
    <property type="match status" value="2"/>
</dbReference>
<evidence type="ECO:0000256" key="1">
    <source>
        <dbReference type="SAM" id="Coils"/>
    </source>
</evidence>
<accession>A0A094ISB4</accession>
<feature type="coiled-coil region" evidence="1">
    <location>
        <begin position="80"/>
        <end position="142"/>
    </location>
</feature>
<keyword evidence="2" id="KW-0812">Transmembrane</keyword>
<evidence type="ECO:0000313" key="4">
    <source>
        <dbReference type="EMBL" id="KFZ28724.1"/>
    </source>
</evidence>
<dbReference type="InterPro" id="IPR058624">
    <property type="entry name" value="MdtA-like_HH"/>
</dbReference>
<dbReference type="Gene3D" id="2.40.50.100">
    <property type="match status" value="1"/>
</dbReference>
<dbReference type="SUPFAM" id="SSF111369">
    <property type="entry name" value="HlyD-like secretion proteins"/>
    <property type="match status" value="3"/>
</dbReference>
<sequence length="357" mass="38784">MKARTKWILRGAGLIIIVWFVVAYVQSLYQQPPSYLASGNGRIEAVEMNLSTPRPGRVQDVYVREGEWVEAGQLLAVLDTAALTAQLHQAEAQLLQAQSQVAAAQSQIALREAEHRAAQAVLQQRQAELELATIRYQRAEQLARQGSVSAQELDDARAAKLGAEAAIAATQAQIAAADAAIIAAQTNVRGSEASVEAALASVESMLVELAESEIRAPRPGRVQFIMARPGEVIGAGGRVLNLMDVTDVYMTFFLPTAVVGKLAIGSEARIVLDTAPDYVIPATISFIADEAQFTPKTVETAAERDKLMFRVRAQIPRALLERYIEHVKTGLPGVTYVRTDTAQPWPDHLQLLEQVDE</sequence>
<name>A0A094ISB4_9GAMM</name>
<dbReference type="PANTHER" id="PTHR30438">
    <property type="entry name" value="36 KDA ANTIGEN-RELATED"/>
    <property type="match status" value="1"/>
</dbReference>
<dbReference type="EMBL" id="JPIN01000007">
    <property type="protein sequence ID" value="KFZ28724.1"/>
    <property type="molecule type" value="Genomic_DNA"/>
</dbReference>
<dbReference type="OrthoDB" id="9778236at2"/>
<proteinExistence type="predicted"/>
<dbReference type="GO" id="GO:0005886">
    <property type="term" value="C:plasma membrane"/>
    <property type="evidence" value="ECO:0007669"/>
    <property type="project" value="TreeGrafter"/>
</dbReference>
<reference evidence="4 5" key="1">
    <citation type="submission" date="2014-06" db="EMBL/GenBank/DDBJ databases">
        <title>Draft genome sequence of Idiomarina sp. MCCC 1A10513.</title>
        <authorList>
            <person name="Du J."/>
            <person name="Lai Q."/>
            <person name="Shao Z."/>
        </authorList>
    </citation>
    <scope>NUCLEOTIDE SEQUENCE [LARGE SCALE GENOMIC DNA]</scope>
    <source>
        <strain evidence="4 5">MCCC 1A10513</strain>
    </source>
</reference>
<dbReference type="Pfam" id="PF25876">
    <property type="entry name" value="HH_MFP_RND"/>
    <property type="match status" value="1"/>
</dbReference>
<comment type="caution">
    <text evidence="4">The sequence shown here is derived from an EMBL/GenBank/DDBJ whole genome shotgun (WGS) entry which is preliminary data.</text>
</comment>
<feature type="domain" description="Multidrug resistance protein MdtA-like alpha-helical hairpin" evidence="3">
    <location>
        <begin position="116"/>
        <end position="188"/>
    </location>
</feature>
<dbReference type="eggNOG" id="COG1566">
    <property type="taxonomic scope" value="Bacteria"/>
</dbReference>
<keyword evidence="2" id="KW-0472">Membrane</keyword>
<dbReference type="Gene3D" id="2.40.30.170">
    <property type="match status" value="1"/>
</dbReference>
<keyword evidence="1" id="KW-0175">Coiled coil</keyword>
<keyword evidence="2" id="KW-1133">Transmembrane helix</keyword>
<evidence type="ECO:0000256" key="2">
    <source>
        <dbReference type="SAM" id="Phobius"/>
    </source>
</evidence>
<gene>
    <name evidence="4" type="ORF">IDAT_08260</name>
</gene>
<dbReference type="STRING" id="1517416.IDAT_08260"/>
<organism evidence="4 5">
    <name type="scientific">Pseudidiomarina atlantica</name>
    <dbReference type="NCBI Taxonomy" id="1517416"/>
    <lineage>
        <taxon>Bacteria</taxon>
        <taxon>Pseudomonadati</taxon>
        <taxon>Pseudomonadota</taxon>
        <taxon>Gammaproteobacteria</taxon>
        <taxon>Alteromonadales</taxon>
        <taxon>Idiomarinaceae</taxon>
        <taxon>Pseudidiomarina</taxon>
    </lineage>
</organism>
<dbReference type="RefSeq" id="WP_034732656.1">
    <property type="nucleotide sequence ID" value="NZ_JPIN01000007.1"/>
</dbReference>
<evidence type="ECO:0000259" key="3">
    <source>
        <dbReference type="Pfam" id="PF25876"/>
    </source>
</evidence>
<dbReference type="AlphaFoldDB" id="A0A094ISB4"/>
<protein>
    <recommendedName>
        <fullName evidence="3">Multidrug resistance protein MdtA-like alpha-helical hairpin domain-containing protein</fullName>
    </recommendedName>
</protein>
<evidence type="ECO:0000313" key="5">
    <source>
        <dbReference type="Proteomes" id="UP000053718"/>
    </source>
</evidence>